<dbReference type="Proteomes" id="UP000838756">
    <property type="component" value="Unassembled WGS sequence"/>
</dbReference>
<protein>
    <submittedName>
        <fullName evidence="1">Jg23527 protein</fullName>
    </submittedName>
</protein>
<dbReference type="EMBL" id="CAKXAJ010024673">
    <property type="protein sequence ID" value="CAH2229056.1"/>
    <property type="molecule type" value="Genomic_DNA"/>
</dbReference>
<gene>
    <name evidence="1" type="primary">jg23527</name>
    <name evidence="1" type="ORF">PAEG_LOCUS8554</name>
</gene>
<dbReference type="AlphaFoldDB" id="A0A8S4R465"/>
<proteinExistence type="predicted"/>
<evidence type="ECO:0000313" key="1">
    <source>
        <dbReference type="EMBL" id="CAH2229056.1"/>
    </source>
</evidence>
<dbReference type="OrthoDB" id="7493332at2759"/>
<accession>A0A8S4R465</accession>
<name>A0A8S4R465_9NEOP</name>
<reference evidence="1" key="1">
    <citation type="submission" date="2022-03" db="EMBL/GenBank/DDBJ databases">
        <authorList>
            <person name="Lindestad O."/>
        </authorList>
    </citation>
    <scope>NUCLEOTIDE SEQUENCE</scope>
</reference>
<comment type="caution">
    <text evidence="1">The sequence shown here is derived from an EMBL/GenBank/DDBJ whole genome shotgun (WGS) entry which is preliminary data.</text>
</comment>
<keyword evidence="2" id="KW-1185">Reference proteome</keyword>
<sequence length="200" mass="20341">MSIPVPNNHIKASEVDPKIIPTETSEQAIMYAKVIIFMCAAGIASAGNLLHAAPVAYAAAPVVTKTISPAVSYQTISTHSAPALATYSAPAVAAYSSPYVTKTISAPVSYSSVAHPAVSYSSVSHASPVAYSSPVLTKTIAAPAYSTYAAAAPAYSTYTAAAPAYSTYAAAPVLKSAITYSAAPAVSHVTYSGLGVNYAW</sequence>
<evidence type="ECO:0000313" key="2">
    <source>
        <dbReference type="Proteomes" id="UP000838756"/>
    </source>
</evidence>
<organism evidence="1 2">
    <name type="scientific">Pararge aegeria aegeria</name>
    <dbReference type="NCBI Taxonomy" id="348720"/>
    <lineage>
        <taxon>Eukaryota</taxon>
        <taxon>Metazoa</taxon>
        <taxon>Ecdysozoa</taxon>
        <taxon>Arthropoda</taxon>
        <taxon>Hexapoda</taxon>
        <taxon>Insecta</taxon>
        <taxon>Pterygota</taxon>
        <taxon>Neoptera</taxon>
        <taxon>Endopterygota</taxon>
        <taxon>Lepidoptera</taxon>
        <taxon>Glossata</taxon>
        <taxon>Ditrysia</taxon>
        <taxon>Papilionoidea</taxon>
        <taxon>Nymphalidae</taxon>
        <taxon>Satyrinae</taxon>
        <taxon>Satyrini</taxon>
        <taxon>Parargina</taxon>
        <taxon>Pararge</taxon>
    </lineage>
</organism>